<sequence length="72" mass="8299">MKVFKIQLMSYFLTIPYLVLFLTNCTTDRDKEQKRCQNANNILQLCLIINQNDSRYCDTQSASAITTCQAAK</sequence>
<gene>
    <name evidence="1" type="ORF">CLV96_3266</name>
</gene>
<evidence type="ECO:0000313" key="2">
    <source>
        <dbReference type="Proteomes" id="UP000294684"/>
    </source>
</evidence>
<accession>A0A4R8MKL8</accession>
<keyword evidence="2" id="KW-1185">Reference proteome</keyword>
<comment type="caution">
    <text evidence="1">The sequence shown here is derived from an EMBL/GenBank/DDBJ whole genome shotgun (WGS) entry which is preliminary data.</text>
</comment>
<name>A0A4R8MKL8_LEPME</name>
<organism evidence="1 2">
    <name type="scientific">Leptospira meyeri</name>
    <dbReference type="NCBI Taxonomy" id="29508"/>
    <lineage>
        <taxon>Bacteria</taxon>
        <taxon>Pseudomonadati</taxon>
        <taxon>Spirochaetota</taxon>
        <taxon>Spirochaetia</taxon>
        <taxon>Leptospirales</taxon>
        <taxon>Leptospiraceae</taxon>
        <taxon>Leptospira</taxon>
    </lineage>
</organism>
<evidence type="ECO:0000313" key="1">
    <source>
        <dbReference type="EMBL" id="TDY67716.1"/>
    </source>
</evidence>
<dbReference type="EMBL" id="SORO01000003">
    <property type="protein sequence ID" value="TDY67716.1"/>
    <property type="molecule type" value="Genomic_DNA"/>
</dbReference>
<protein>
    <submittedName>
        <fullName evidence="1">Uncharacterized protein</fullName>
    </submittedName>
</protein>
<proteinExistence type="predicted"/>
<dbReference type="AlphaFoldDB" id="A0A4R8MKL8"/>
<reference evidence="1 2" key="1">
    <citation type="submission" date="2019-03" db="EMBL/GenBank/DDBJ databases">
        <title>Genomic Encyclopedia of Archaeal and Bacterial Type Strains, Phase II (KMG-II): from individual species to whole genera.</title>
        <authorList>
            <person name="Goeker M."/>
        </authorList>
    </citation>
    <scope>NUCLEOTIDE SEQUENCE [LARGE SCALE GENOMIC DNA]</scope>
    <source>
        <strain evidence="1 2">DSM 21537</strain>
    </source>
</reference>
<dbReference type="Proteomes" id="UP000294684">
    <property type="component" value="Unassembled WGS sequence"/>
</dbReference>